<name>A0AA37UL83_9PEZI</name>
<dbReference type="RefSeq" id="XP_049133621.1">
    <property type="nucleotide sequence ID" value="XM_049277664.1"/>
</dbReference>
<accession>A0AA37UL83</accession>
<keyword evidence="1" id="KW-0812">Transmembrane</keyword>
<keyword evidence="3" id="KW-1185">Reference proteome</keyword>
<keyword evidence="1" id="KW-1133">Transmembrane helix</keyword>
<proteinExistence type="predicted"/>
<dbReference type="GeneID" id="73332254"/>
<organism evidence="2 3">
    <name type="scientific">Colletotrichum spaethianum</name>
    <dbReference type="NCBI Taxonomy" id="700344"/>
    <lineage>
        <taxon>Eukaryota</taxon>
        <taxon>Fungi</taxon>
        <taxon>Dikarya</taxon>
        <taxon>Ascomycota</taxon>
        <taxon>Pezizomycotina</taxon>
        <taxon>Sordariomycetes</taxon>
        <taxon>Hypocreomycetidae</taxon>
        <taxon>Glomerellales</taxon>
        <taxon>Glomerellaceae</taxon>
        <taxon>Colletotrichum</taxon>
        <taxon>Colletotrichum spaethianum species complex</taxon>
    </lineage>
</organism>
<protein>
    <submittedName>
        <fullName evidence="2">Alpha-glucosides permease MPH2</fullName>
    </submittedName>
</protein>
<evidence type="ECO:0000256" key="1">
    <source>
        <dbReference type="SAM" id="Phobius"/>
    </source>
</evidence>
<evidence type="ECO:0000313" key="2">
    <source>
        <dbReference type="EMBL" id="GKT51271.1"/>
    </source>
</evidence>
<comment type="caution">
    <text evidence="2">The sequence shown here is derived from an EMBL/GenBank/DDBJ whole genome shotgun (WGS) entry which is preliminary data.</text>
</comment>
<keyword evidence="1" id="KW-0472">Membrane</keyword>
<evidence type="ECO:0000313" key="3">
    <source>
        <dbReference type="Proteomes" id="UP001055115"/>
    </source>
</evidence>
<dbReference type="Proteomes" id="UP001055115">
    <property type="component" value="Unassembled WGS sequence"/>
</dbReference>
<dbReference type="EMBL" id="BQXU01000046">
    <property type="protein sequence ID" value="GKT51271.1"/>
    <property type="molecule type" value="Genomic_DNA"/>
</dbReference>
<gene>
    <name evidence="2" type="ORF">ColSpa_11452</name>
</gene>
<reference evidence="2 3" key="1">
    <citation type="submission" date="2022-03" db="EMBL/GenBank/DDBJ databases">
        <title>Genome data of Colletotrichum spp.</title>
        <authorList>
            <person name="Utami Y.D."/>
            <person name="Hiruma K."/>
        </authorList>
    </citation>
    <scope>NUCLEOTIDE SEQUENCE [LARGE SCALE GENOMIC DNA]</scope>
    <source>
        <strain evidence="2 3">MAFF 239500</strain>
    </source>
</reference>
<sequence>MASKDVETIAVAPDAKPDVEDAALAEAIRLEHNLTFSQAVKLYPAAIGWSAFVSLGVIMLAFDPQLLGNLYATPQFQRDFGYEYEGSRFTVD</sequence>
<feature type="transmembrane region" description="Helical" evidence="1">
    <location>
        <begin position="42"/>
        <end position="62"/>
    </location>
</feature>
<dbReference type="AlphaFoldDB" id="A0AA37UL83"/>